<evidence type="ECO:0000256" key="1">
    <source>
        <dbReference type="ARBA" id="ARBA00004651"/>
    </source>
</evidence>
<dbReference type="InterPro" id="IPR050448">
    <property type="entry name" value="OpgB/LTA_synthase_biosynth"/>
</dbReference>
<dbReference type="InterPro" id="IPR017850">
    <property type="entry name" value="Alkaline_phosphatase_core_sf"/>
</dbReference>
<keyword evidence="7" id="KW-0479">Metal-binding</keyword>
<dbReference type="SUPFAM" id="SSF53649">
    <property type="entry name" value="Alkaline phosphatase-like"/>
    <property type="match status" value="1"/>
</dbReference>
<evidence type="ECO:0000256" key="7">
    <source>
        <dbReference type="PIRSR" id="PIRSR005091-2"/>
    </source>
</evidence>
<dbReference type="Pfam" id="PF00884">
    <property type="entry name" value="Sulfatase"/>
    <property type="match status" value="1"/>
</dbReference>
<dbReference type="Proteomes" id="UP000186351">
    <property type="component" value="Chromosome"/>
</dbReference>
<dbReference type="PANTHER" id="PTHR47371">
    <property type="entry name" value="LIPOTEICHOIC ACID SYNTHASE"/>
    <property type="match status" value="1"/>
</dbReference>
<keyword evidence="2" id="KW-1003">Cell membrane</keyword>
<dbReference type="KEGG" id="pary:A4V02_11595"/>
<reference evidence="12" key="1">
    <citation type="submission" date="2016-04" db="EMBL/GenBank/DDBJ databases">
        <title>Complete Genome Sequences of Twelve Strains of a Stable Defined Moderately Diverse Mouse Microbiota 2 (sDMDMm2).</title>
        <authorList>
            <person name="Uchimura Y."/>
            <person name="Wyss M."/>
            <person name="Brugiroux S."/>
            <person name="Limenitakis J.P."/>
            <person name="Stecher B."/>
            <person name="McCoy K.D."/>
            <person name="Macpherson A.J."/>
        </authorList>
    </citation>
    <scope>NUCLEOTIDE SEQUENCE [LARGE SCALE GENOMIC DNA]</scope>
    <source>
        <strain evidence="12">YL27</strain>
    </source>
</reference>
<comment type="subcellular location">
    <subcellularLocation>
        <location evidence="1">Cell membrane</location>
        <topology evidence="1">Multi-pass membrane protein</topology>
    </subcellularLocation>
</comment>
<organism evidence="11 12">
    <name type="scientific">Muribaculum intestinale</name>
    <dbReference type="NCBI Taxonomy" id="1796646"/>
    <lineage>
        <taxon>Bacteria</taxon>
        <taxon>Pseudomonadati</taxon>
        <taxon>Bacteroidota</taxon>
        <taxon>Bacteroidia</taxon>
        <taxon>Bacteroidales</taxon>
        <taxon>Muribaculaceae</taxon>
        <taxon>Muribaculum</taxon>
    </lineage>
</organism>
<keyword evidence="3 9" id="KW-0812">Transmembrane</keyword>
<dbReference type="CDD" id="cd16015">
    <property type="entry name" value="LTA_synthase"/>
    <property type="match status" value="1"/>
</dbReference>
<name>A0A1B1SBY0_9BACT</name>
<dbReference type="STRING" id="1796646.A4V02_11595"/>
<evidence type="ECO:0000313" key="12">
    <source>
        <dbReference type="Proteomes" id="UP000186351"/>
    </source>
</evidence>
<dbReference type="PANTHER" id="PTHR47371:SF3">
    <property type="entry name" value="PHOSPHOGLYCEROL TRANSFERASE I"/>
    <property type="match status" value="1"/>
</dbReference>
<accession>A0A1Z2XGQ4</accession>
<accession>A0A1B1SBY0</accession>
<evidence type="ECO:0000256" key="3">
    <source>
        <dbReference type="ARBA" id="ARBA00022692"/>
    </source>
</evidence>
<feature type="transmembrane region" description="Helical" evidence="9">
    <location>
        <begin position="56"/>
        <end position="76"/>
    </location>
</feature>
<keyword evidence="7" id="KW-0464">Manganese</keyword>
<dbReference type="Gene3D" id="3.30.1120.80">
    <property type="match status" value="1"/>
</dbReference>
<evidence type="ECO:0000256" key="9">
    <source>
        <dbReference type="SAM" id="Phobius"/>
    </source>
</evidence>
<feature type="binding site" evidence="8">
    <location>
        <position position="498"/>
    </location>
    <ligand>
        <name>Mn(2+)</name>
        <dbReference type="ChEBI" id="CHEBI:29035"/>
    </ligand>
</feature>
<feature type="binding site" evidence="8">
    <location>
        <position position="499"/>
    </location>
    <ligand>
        <name>Mn(2+)</name>
        <dbReference type="ChEBI" id="CHEBI:29035"/>
    </ligand>
</feature>
<dbReference type="GO" id="GO:0046872">
    <property type="term" value="F:metal ion binding"/>
    <property type="evidence" value="ECO:0007669"/>
    <property type="project" value="UniProtKB-KW"/>
</dbReference>
<protein>
    <recommendedName>
        <fullName evidence="10">Sulfatase N-terminal domain-containing protein</fullName>
    </recommendedName>
</protein>
<keyword evidence="12" id="KW-1185">Reference proteome</keyword>
<dbReference type="OrthoDB" id="9777768at2"/>
<feature type="transmembrane region" description="Helical" evidence="9">
    <location>
        <begin position="175"/>
        <end position="196"/>
    </location>
</feature>
<keyword evidence="5 9" id="KW-0472">Membrane</keyword>
<evidence type="ECO:0000256" key="6">
    <source>
        <dbReference type="PIRSR" id="PIRSR005091-1"/>
    </source>
</evidence>
<feature type="active site" evidence="6">
    <location>
        <position position="327"/>
    </location>
</feature>
<feature type="transmembrane region" description="Helical" evidence="9">
    <location>
        <begin position="88"/>
        <end position="107"/>
    </location>
</feature>
<dbReference type="RefSeq" id="WP_068961580.1">
    <property type="nucleotide sequence ID" value="NZ_CAMSDF010000007.1"/>
</dbReference>
<evidence type="ECO:0000313" key="11">
    <source>
        <dbReference type="EMBL" id="ANU64296.1"/>
    </source>
</evidence>
<evidence type="ECO:0000256" key="4">
    <source>
        <dbReference type="ARBA" id="ARBA00022989"/>
    </source>
</evidence>
<evidence type="ECO:0000256" key="2">
    <source>
        <dbReference type="ARBA" id="ARBA00022475"/>
    </source>
</evidence>
<dbReference type="Gene3D" id="3.40.720.10">
    <property type="entry name" value="Alkaline Phosphatase, subunit A"/>
    <property type="match status" value="1"/>
</dbReference>
<proteinExistence type="predicted"/>
<evidence type="ECO:0000259" key="10">
    <source>
        <dbReference type="Pfam" id="PF00884"/>
    </source>
</evidence>
<feature type="binding site" evidence="8">
    <location>
        <position position="282"/>
    </location>
    <ligand>
        <name>Mn(2+)</name>
        <dbReference type="ChEBI" id="CHEBI:29035"/>
    </ligand>
</feature>
<dbReference type="AlphaFoldDB" id="A0A1B1SBY0"/>
<feature type="binding site" evidence="7">
    <location>
        <position position="443"/>
    </location>
    <ligand>
        <name>substrate</name>
    </ligand>
</feature>
<dbReference type="GO" id="GO:0005886">
    <property type="term" value="C:plasma membrane"/>
    <property type="evidence" value="ECO:0007669"/>
    <property type="project" value="UniProtKB-SubCell"/>
</dbReference>
<dbReference type="EMBL" id="CP015402">
    <property type="protein sequence ID" value="ANU64296.1"/>
    <property type="molecule type" value="Genomic_DNA"/>
</dbReference>
<evidence type="ECO:0000256" key="5">
    <source>
        <dbReference type="ARBA" id="ARBA00023136"/>
    </source>
</evidence>
<dbReference type="PIRSF" id="PIRSF005091">
    <property type="entry name" value="Mmb_sulf_HI1246"/>
    <property type="match status" value="1"/>
</dbReference>
<feature type="transmembrane region" description="Helical" evidence="9">
    <location>
        <begin position="12"/>
        <end position="36"/>
    </location>
</feature>
<feature type="domain" description="Sulfatase N-terminal" evidence="10">
    <location>
        <begin position="274"/>
        <end position="555"/>
    </location>
</feature>
<evidence type="ECO:0000256" key="8">
    <source>
        <dbReference type="PIRSR" id="PIRSR005091-3"/>
    </source>
</evidence>
<dbReference type="InterPro" id="IPR000917">
    <property type="entry name" value="Sulfatase_N"/>
</dbReference>
<gene>
    <name evidence="11" type="ORF">A4V02_11595</name>
</gene>
<keyword evidence="4 9" id="KW-1133">Transmembrane helix</keyword>
<dbReference type="GeneID" id="65537515"/>
<feature type="transmembrane region" description="Helical" evidence="9">
    <location>
        <begin position="144"/>
        <end position="163"/>
    </location>
</feature>
<dbReference type="InterPro" id="IPR012160">
    <property type="entry name" value="LtaS-like"/>
</dbReference>
<sequence length="656" mass="74158">MAQIRRISCNIWIATLWQCAVAFVLLWLSRVVFMVYDCKLSGADVGYMCRLMWQGIPFDLSAWAYFNALFVVMRFIPAPFVASRGWLLATDVVYIITNSLLLCINIADVAMFPFQGSRMRFAAIKSFFTDSNLGGIFLSYSVEYWWAFAMATAIVLFMIWLYRRVRPAGLPKARTSILTGLMRGGVFIAVAAVVVVCMRGRLSVIGKGLKPADAARGVERLDDMNVVLNTPFNIIHSLKDRPLEVPEYFTEEELAAIRPDYEVVQGDGRDMSRRNVMLIVIESGGQHWIDRLNNARDAAPRGLMPFLDSLASESLVVRYNFTTGRRSNEGLTAILGGFPMFEPFIYMGSPYESNTVDAMPALLRRKGYATKYYCGSNHGSFAIDQMAMMMGMQSVADRETYADDRDFDGVWGIYDHAMARYVASDLSDISAPWMACWFTLSSHAPFRVPEYWRTDGYLSPAGSMERSMEYVDRSLSYFFETARRQPWYDNTLFVITGDHGCRDLHGTVYDTPWLYSSIPMIIYDPSGEIASPGEINDRVMSQVDTGATILGLLGYDEPYVSMGRDILHMSSAELHYAIYKGNNVYHIISPRLVVKWDGIGDIPLAVYDVTVDDSLEHPVDIAYDMDMAVMADSMITYAKAYLQDFTQRLVSDRLHR</sequence>